<comment type="caution">
    <text evidence="1">The sequence shown here is derived from an EMBL/GenBank/DDBJ whole genome shotgun (WGS) entry which is preliminary data.</text>
</comment>
<name>A0AAV7I7T5_COTGL</name>
<accession>A0AAV7I7T5</accession>
<dbReference type="EMBL" id="JAHXZJ010002237">
    <property type="protein sequence ID" value="KAH0546242.1"/>
    <property type="molecule type" value="Genomic_DNA"/>
</dbReference>
<evidence type="ECO:0000313" key="1">
    <source>
        <dbReference type="EMBL" id="KAH0546242.1"/>
    </source>
</evidence>
<sequence>MRAEPRDIVVIRSCLEGIDWCQVLKRDQPTRASPSGYLSKKVSLAGAVVTTAREINALRCNAAQGTGSASVVSMFFETFSTHDPSFFNSITVQVLTTF</sequence>
<gene>
    <name evidence="1" type="ORF">KQX54_007487</name>
</gene>
<evidence type="ECO:0000313" key="2">
    <source>
        <dbReference type="Proteomes" id="UP000826195"/>
    </source>
</evidence>
<keyword evidence="2" id="KW-1185">Reference proteome</keyword>
<reference evidence="1 2" key="1">
    <citation type="journal article" date="2021" name="J. Hered.">
        <title>A chromosome-level genome assembly of the parasitoid wasp, Cotesia glomerata (Hymenoptera: Braconidae).</title>
        <authorList>
            <person name="Pinto B.J."/>
            <person name="Weis J.J."/>
            <person name="Gamble T."/>
            <person name="Ode P.J."/>
            <person name="Paul R."/>
            <person name="Zaspel J.M."/>
        </authorList>
    </citation>
    <scope>NUCLEOTIDE SEQUENCE [LARGE SCALE GENOMIC DNA]</scope>
    <source>
        <strain evidence="1">CgM1</strain>
    </source>
</reference>
<proteinExistence type="predicted"/>
<organism evidence="1 2">
    <name type="scientific">Cotesia glomerata</name>
    <name type="common">Lepidopteran parasitic wasp</name>
    <name type="synonym">Apanteles glomeratus</name>
    <dbReference type="NCBI Taxonomy" id="32391"/>
    <lineage>
        <taxon>Eukaryota</taxon>
        <taxon>Metazoa</taxon>
        <taxon>Ecdysozoa</taxon>
        <taxon>Arthropoda</taxon>
        <taxon>Hexapoda</taxon>
        <taxon>Insecta</taxon>
        <taxon>Pterygota</taxon>
        <taxon>Neoptera</taxon>
        <taxon>Endopterygota</taxon>
        <taxon>Hymenoptera</taxon>
        <taxon>Apocrita</taxon>
        <taxon>Ichneumonoidea</taxon>
        <taxon>Braconidae</taxon>
        <taxon>Microgastrinae</taxon>
        <taxon>Cotesia</taxon>
    </lineage>
</organism>
<protein>
    <submittedName>
        <fullName evidence="1">Uncharacterized protein</fullName>
    </submittedName>
</protein>
<dbReference type="Proteomes" id="UP000826195">
    <property type="component" value="Unassembled WGS sequence"/>
</dbReference>
<dbReference type="AlphaFoldDB" id="A0AAV7I7T5"/>